<dbReference type="Proteomes" id="UP000515165">
    <property type="component" value="Chromosome 3"/>
</dbReference>
<feature type="region of interest" description="Disordered" evidence="6">
    <location>
        <begin position="334"/>
        <end position="354"/>
    </location>
</feature>
<dbReference type="OrthoDB" id="2384350at2759"/>
<evidence type="ECO:0000256" key="3">
    <source>
        <dbReference type="ARBA" id="ARBA00022771"/>
    </source>
</evidence>
<keyword evidence="4" id="KW-0862">Zinc</keyword>
<feature type="compositionally biased region" description="Basic and acidic residues" evidence="6">
    <location>
        <begin position="201"/>
        <end position="217"/>
    </location>
</feature>
<dbReference type="InterPro" id="IPR001965">
    <property type="entry name" value="Znf_PHD"/>
</dbReference>
<feature type="compositionally biased region" description="Low complexity" evidence="6">
    <location>
        <begin position="339"/>
        <end position="354"/>
    </location>
</feature>
<name>A0A6J2CP02_ZALCA</name>
<dbReference type="Gene3D" id="3.30.40.10">
    <property type="entry name" value="Zinc/RING finger domain, C3HC4 (zinc finger)"/>
    <property type="match status" value="1"/>
</dbReference>
<evidence type="ECO:0000313" key="9">
    <source>
        <dbReference type="RefSeq" id="XP_027444427.1"/>
    </source>
</evidence>
<dbReference type="CTD" id="51131"/>
<keyword evidence="5" id="KW-0539">Nucleus</keyword>
<keyword evidence="3" id="KW-0863">Zinc-finger</keyword>
<keyword evidence="2" id="KW-0479">Metal-binding</keyword>
<dbReference type="GO" id="GO:0008270">
    <property type="term" value="F:zinc ion binding"/>
    <property type="evidence" value="ECO:0007669"/>
    <property type="project" value="UniProtKB-KW"/>
</dbReference>
<feature type="region of interest" description="Disordered" evidence="6">
    <location>
        <begin position="166"/>
        <end position="218"/>
    </location>
</feature>
<evidence type="ECO:0000256" key="6">
    <source>
        <dbReference type="SAM" id="MobiDB-lite"/>
    </source>
</evidence>
<dbReference type="InterPro" id="IPR034732">
    <property type="entry name" value="EPHD"/>
</dbReference>
<organism evidence="8 9">
    <name type="scientific">Zalophus californianus</name>
    <name type="common">California sealion</name>
    <dbReference type="NCBI Taxonomy" id="9704"/>
    <lineage>
        <taxon>Eukaryota</taxon>
        <taxon>Metazoa</taxon>
        <taxon>Chordata</taxon>
        <taxon>Craniata</taxon>
        <taxon>Vertebrata</taxon>
        <taxon>Euteleostomi</taxon>
        <taxon>Mammalia</taxon>
        <taxon>Eutheria</taxon>
        <taxon>Laurasiatheria</taxon>
        <taxon>Carnivora</taxon>
        <taxon>Caniformia</taxon>
        <taxon>Pinnipedia</taxon>
        <taxon>Otariidae</taxon>
        <taxon>Zalophus</taxon>
    </lineage>
</organism>
<evidence type="ECO:0000256" key="1">
    <source>
        <dbReference type="ARBA" id="ARBA00004123"/>
    </source>
</evidence>
<gene>
    <name evidence="9" type="primary">PHF11</name>
</gene>
<dbReference type="SMART" id="SM00249">
    <property type="entry name" value="PHD"/>
    <property type="match status" value="1"/>
</dbReference>
<proteinExistence type="predicted"/>
<dbReference type="GeneID" id="113919471"/>
<dbReference type="InterPro" id="IPR013083">
    <property type="entry name" value="Znf_RING/FYVE/PHD"/>
</dbReference>
<dbReference type="Pfam" id="PF13771">
    <property type="entry name" value="zf-HC5HC2H"/>
    <property type="match status" value="1"/>
</dbReference>
<dbReference type="FunFam" id="3.30.40.10:FF:000425">
    <property type="entry name" value="PHD finger protein 11"/>
    <property type="match status" value="1"/>
</dbReference>
<feature type="compositionally biased region" description="Basic residues" evidence="6">
    <location>
        <begin position="181"/>
        <end position="200"/>
    </location>
</feature>
<dbReference type="AlphaFoldDB" id="A0A6J2CP02"/>
<dbReference type="PROSITE" id="PS51805">
    <property type="entry name" value="EPHD"/>
    <property type="match status" value="1"/>
</dbReference>
<dbReference type="InterPro" id="IPR051188">
    <property type="entry name" value="PHD-type_Zinc_Finger"/>
</dbReference>
<dbReference type="GO" id="GO:0005634">
    <property type="term" value="C:nucleus"/>
    <property type="evidence" value="ECO:0007669"/>
    <property type="project" value="UniProtKB-SubCell"/>
</dbReference>
<reference evidence="9" key="1">
    <citation type="submission" date="2025-08" db="UniProtKB">
        <authorList>
            <consortium name="RefSeq"/>
        </authorList>
    </citation>
    <scope>IDENTIFICATION</scope>
    <source>
        <tissue evidence="9">Blood</tissue>
    </source>
</reference>
<feature type="domain" description="PHD-type" evidence="7">
    <location>
        <begin position="42"/>
        <end position="160"/>
    </location>
</feature>
<dbReference type="PANTHER" id="PTHR12420:SF4">
    <property type="entry name" value="PHD FINGER PROTEIN 11"/>
    <property type="match status" value="1"/>
</dbReference>
<feature type="compositionally biased region" description="Polar residues" evidence="6">
    <location>
        <begin position="1"/>
        <end position="24"/>
    </location>
</feature>
<dbReference type="RefSeq" id="XP_027444427.1">
    <property type="nucleotide sequence ID" value="XM_027588626.2"/>
</dbReference>
<dbReference type="KEGG" id="zca:113919471"/>
<evidence type="ECO:0000313" key="8">
    <source>
        <dbReference type="Proteomes" id="UP000515165"/>
    </source>
</evidence>
<comment type="subcellular location">
    <subcellularLocation>
        <location evidence="1">Nucleus</location>
    </subcellularLocation>
</comment>
<evidence type="ECO:0000256" key="2">
    <source>
        <dbReference type="ARBA" id="ARBA00022723"/>
    </source>
</evidence>
<dbReference type="PANTHER" id="PTHR12420">
    <property type="entry name" value="PHD FINGER PROTEIN"/>
    <property type="match status" value="1"/>
</dbReference>
<evidence type="ECO:0000256" key="4">
    <source>
        <dbReference type="ARBA" id="ARBA00022833"/>
    </source>
</evidence>
<feature type="region of interest" description="Disordered" evidence="6">
    <location>
        <begin position="1"/>
        <end position="25"/>
    </location>
</feature>
<evidence type="ECO:0000259" key="7">
    <source>
        <dbReference type="PROSITE" id="PS51805"/>
    </source>
</evidence>
<sequence length="354" mass="39799">MDQVSSSIAKSVQGANQSETQDAQDQLLHPTGVFQVAEKMEKRTCALCPKDIEYSVLYFAKSENIAAHENCLLYSSALVESEDHDPHNQDRNFDVESVKKEIHRGRMLKCSFCSKKGATVGCDLKACSKTYHFFCAKNDHAVLQIDGSRGIYKVFCKQHAPLTDAHNDPLPGTSGTSHPHYSQRAKQGRGLKRKRGRKKCLSKDIHPPETLTPDRPETLTLDRFMKEEEGRHTAVKTGFLKKCKEAGLLNDLFEEILDKLHLIQERLMGDTASDSDHEEIETSLFDCKLFEDTFVNFQAGIQKKIHQCEEWQKQLNDEIGVLKDLNQTVCSLQGDRDMSSSTSVSSVSSKDTIS</sequence>
<keyword evidence="8" id="KW-1185">Reference proteome</keyword>
<evidence type="ECO:0000256" key="5">
    <source>
        <dbReference type="ARBA" id="ARBA00023242"/>
    </source>
</evidence>
<protein>
    <submittedName>
        <fullName evidence="9">PHD finger protein 11 isoform X1</fullName>
    </submittedName>
</protein>
<accession>A0A6J2CP02</accession>